<keyword evidence="3" id="KW-0175">Coiled coil</keyword>
<evidence type="ECO:0000256" key="4">
    <source>
        <dbReference type="SAM" id="MobiDB-lite"/>
    </source>
</evidence>
<dbReference type="PANTHER" id="PTHR35089">
    <property type="entry name" value="CHAPERONE PROTEIN SKP"/>
    <property type="match status" value="1"/>
</dbReference>
<evidence type="ECO:0000313" key="6">
    <source>
        <dbReference type="Proteomes" id="UP000430202"/>
    </source>
</evidence>
<feature type="region of interest" description="Disordered" evidence="4">
    <location>
        <begin position="212"/>
        <end position="232"/>
    </location>
</feature>
<dbReference type="InterPro" id="IPR005632">
    <property type="entry name" value="Chaperone_Skp"/>
</dbReference>
<dbReference type="SUPFAM" id="SSF111384">
    <property type="entry name" value="OmpH-like"/>
    <property type="match status" value="1"/>
</dbReference>
<dbReference type="SMART" id="SM00935">
    <property type="entry name" value="OmpH"/>
    <property type="match status" value="1"/>
</dbReference>
<keyword evidence="6" id="KW-1185">Reference proteome</keyword>
<dbReference type="AlphaFoldDB" id="A0A653T196"/>
<dbReference type="Pfam" id="PF03938">
    <property type="entry name" value="OmpH"/>
    <property type="match status" value="1"/>
</dbReference>
<feature type="compositionally biased region" description="Acidic residues" evidence="4">
    <location>
        <begin position="268"/>
        <end position="278"/>
    </location>
</feature>
<dbReference type="PANTHER" id="PTHR35089:SF1">
    <property type="entry name" value="CHAPERONE PROTEIN SKP"/>
    <property type="match status" value="1"/>
</dbReference>
<gene>
    <name evidence="5" type="ORF">MARI151_30484</name>
</gene>
<dbReference type="GO" id="GO:0050821">
    <property type="term" value="P:protein stabilization"/>
    <property type="evidence" value="ECO:0007669"/>
    <property type="project" value="TreeGrafter"/>
</dbReference>
<feature type="coiled-coil region" evidence="3">
    <location>
        <begin position="33"/>
        <end position="107"/>
    </location>
</feature>
<organism evidence="5 6">
    <name type="scientific">Maribacter litoralis</name>
    <dbReference type="NCBI Taxonomy" id="2059726"/>
    <lineage>
        <taxon>Bacteria</taxon>
        <taxon>Pseudomonadati</taxon>
        <taxon>Bacteroidota</taxon>
        <taxon>Flavobacteriia</taxon>
        <taxon>Flavobacteriales</taxon>
        <taxon>Flavobacteriaceae</taxon>
        <taxon>Maribacter</taxon>
    </lineage>
</organism>
<dbReference type="Gene3D" id="3.30.910.20">
    <property type="entry name" value="Skp domain"/>
    <property type="match status" value="1"/>
</dbReference>
<proteinExistence type="inferred from homology"/>
<feature type="compositionally biased region" description="Basic and acidic residues" evidence="4">
    <location>
        <begin position="279"/>
        <end position="288"/>
    </location>
</feature>
<protein>
    <submittedName>
        <fullName evidence="5">Periplasmic chaperone for outer membrane proteins Skp</fullName>
    </submittedName>
</protein>
<dbReference type="GO" id="GO:0005829">
    <property type="term" value="C:cytosol"/>
    <property type="evidence" value="ECO:0007669"/>
    <property type="project" value="TreeGrafter"/>
</dbReference>
<feature type="region of interest" description="Disordered" evidence="4">
    <location>
        <begin position="255"/>
        <end position="288"/>
    </location>
</feature>
<dbReference type="Proteomes" id="UP000430202">
    <property type="component" value="Unassembled WGS sequence"/>
</dbReference>
<keyword evidence="2" id="KW-0732">Signal</keyword>
<reference evidence="5 6" key="1">
    <citation type="submission" date="2019-10" db="EMBL/GenBank/DDBJ databases">
        <authorList>
            <person name="Karimi E."/>
        </authorList>
    </citation>
    <scope>NUCLEOTIDE SEQUENCE [LARGE SCALE GENOMIC DNA]</scope>
    <source>
        <strain evidence="5">Maribacter sp. 151</strain>
    </source>
</reference>
<dbReference type="RefSeq" id="WP_159303063.1">
    <property type="nucleotide sequence ID" value="NZ_LR733271.1"/>
</dbReference>
<dbReference type="InterPro" id="IPR024930">
    <property type="entry name" value="Skp_dom_sf"/>
</dbReference>
<feature type="compositionally biased region" description="Basic and acidic residues" evidence="4">
    <location>
        <begin position="255"/>
        <end position="267"/>
    </location>
</feature>
<comment type="similarity">
    <text evidence="1">Belongs to the Skp family.</text>
</comment>
<name>A0A653T196_9FLAO</name>
<dbReference type="GO" id="GO:0051082">
    <property type="term" value="F:unfolded protein binding"/>
    <property type="evidence" value="ECO:0007669"/>
    <property type="project" value="InterPro"/>
</dbReference>
<evidence type="ECO:0000256" key="1">
    <source>
        <dbReference type="ARBA" id="ARBA00009091"/>
    </source>
</evidence>
<sequence length="288" mass="33898">MSTKAKVLLLVSVIFMTLQGLAQRGVRMAYVDMEYILENVEEYRDATEQLETKVQRWKIEVEQKQSIVEQMKKDLMAEKVLLTPELIEEREEEIQILEREMIEYQQDRFGPQGDLVLQKRRLIQPIQDQVFNEVQKIGANKKYDFIFDKSADVVMLYSEKRHDISDLVLRGIARTRKISKPAKKSNDRSRLDDFEGEEEEVVSEALQERLDKANQAAEAREKSAADAKAEQLKLREERKKAYEERRKKLLEEREAKRQAKLKERNESKEEDNNEEENSDTEKDDNGTI</sequence>
<evidence type="ECO:0000256" key="2">
    <source>
        <dbReference type="ARBA" id="ARBA00022729"/>
    </source>
</evidence>
<accession>A0A653T196</accession>
<dbReference type="EMBL" id="CABWLR010000003">
    <property type="protein sequence ID" value="VXB74096.1"/>
    <property type="molecule type" value="Genomic_DNA"/>
</dbReference>
<evidence type="ECO:0000256" key="3">
    <source>
        <dbReference type="SAM" id="Coils"/>
    </source>
</evidence>
<evidence type="ECO:0000313" key="5">
    <source>
        <dbReference type="EMBL" id="VXB74096.1"/>
    </source>
</evidence>